<dbReference type="Proteomes" id="UP000816034">
    <property type="component" value="Unassembled WGS sequence"/>
</dbReference>
<keyword evidence="3" id="KW-1185">Reference proteome</keyword>
<organism evidence="2 3">
    <name type="scientific">Naegleria lovaniensis</name>
    <name type="common">Amoeba</name>
    <dbReference type="NCBI Taxonomy" id="51637"/>
    <lineage>
        <taxon>Eukaryota</taxon>
        <taxon>Discoba</taxon>
        <taxon>Heterolobosea</taxon>
        <taxon>Tetramitia</taxon>
        <taxon>Eutetramitia</taxon>
        <taxon>Vahlkampfiidae</taxon>
        <taxon>Naegleria</taxon>
    </lineage>
</organism>
<proteinExistence type="predicted"/>
<evidence type="ECO:0000313" key="3">
    <source>
        <dbReference type="Proteomes" id="UP000816034"/>
    </source>
</evidence>
<evidence type="ECO:0000256" key="1">
    <source>
        <dbReference type="SAM" id="MobiDB-lite"/>
    </source>
</evidence>
<sequence length="341" mass="39741">MHPEDEFLQNYFSKDVVYQFPKKFNTSKIPVVLKRELLDAFMRCLFKIVICYCINEKSEFSQDLKRTVIQQVITYYSVIEKEILDTNQQMAKSNRIPRSHKANFLLSIWDLKAQTQLLMAQHFLSKDEANSMVTSSVLLLQKCLHCKDSLLFILEEDGKKPKQHSQSTESENSETTSFDFRFTLVDTCYQTSVRSSSIWKHLAECYLYLGMELCYHRSSYFSRSLTRINSLFNSLATKNSYSKEKIHTFPEEELTKHTIEECYLSNISNELDTIPFPTVEDAIAFDKKFAEVYLFNVKTIHSILSEQRGLKSTEDIDDSLIKRGDEDDDEDAPRTFDASQL</sequence>
<dbReference type="GeneID" id="68094463"/>
<reference evidence="2 3" key="1">
    <citation type="journal article" date="2018" name="BMC Genomics">
        <title>The genome of Naegleria lovaniensis, the basis for a comparative approach to unravel pathogenicity factors of the human pathogenic amoeba N. fowleri.</title>
        <authorList>
            <person name="Liechti N."/>
            <person name="Schurch N."/>
            <person name="Bruggmann R."/>
            <person name="Wittwer M."/>
        </authorList>
    </citation>
    <scope>NUCLEOTIDE SEQUENCE [LARGE SCALE GENOMIC DNA]</scope>
    <source>
        <strain evidence="2 3">ATCC 30569</strain>
    </source>
</reference>
<feature type="region of interest" description="Disordered" evidence="1">
    <location>
        <begin position="320"/>
        <end position="341"/>
    </location>
</feature>
<dbReference type="AlphaFoldDB" id="A0AA88GTX4"/>
<gene>
    <name evidence="2" type="ORF">C9374_002007</name>
</gene>
<comment type="caution">
    <text evidence="2">The sequence shown here is derived from an EMBL/GenBank/DDBJ whole genome shotgun (WGS) entry which is preliminary data.</text>
</comment>
<protein>
    <submittedName>
        <fullName evidence="2">Uncharacterized protein</fullName>
    </submittedName>
</protein>
<name>A0AA88GTX4_NAELO</name>
<evidence type="ECO:0000313" key="2">
    <source>
        <dbReference type="EMBL" id="KAG2386972.1"/>
    </source>
</evidence>
<dbReference type="RefSeq" id="XP_044550964.1">
    <property type="nucleotide sequence ID" value="XM_044691378.1"/>
</dbReference>
<dbReference type="EMBL" id="PYSW02000014">
    <property type="protein sequence ID" value="KAG2386972.1"/>
    <property type="molecule type" value="Genomic_DNA"/>
</dbReference>
<accession>A0AA88GTX4</accession>